<dbReference type="PANTHER" id="PTHR32282">
    <property type="entry name" value="BINDING PROTEIN TRANSPEPTIDASE, PUTATIVE-RELATED"/>
    <property type="match status" value="1"/>
</dbReference>
<dbReference type="Proteomes" id="UP000783287">
    <property type="component" value="Unassembled WGS sequence"/>
</dbReference>
<dbReference type="GO" id="GO:0006508">
    <property type="term" value="P:proteolysis"/>
    <property type="evidence" value="ECO:0007669"/>
    <property type="project" value="UniProtKB-KW"/>
</dbReference>
<evidence type="ECO:0000313" key="12">
    <source>
        <dbReference type="EMBL" id="MCA9383824.1"/>
    </source>
</evidence>
<dbReference type="Gene3D" id="3.40.710.10">
    <property type="entry name" value="DD-peptidase/beta-lactamase superfamily"/>
    <property type="match status" value="1"/>
</dbReference>
<dbReference type="GO" id="GO:0009252">
    <property type="term" value="P:peptidoglycan biosynthetic process"/>
    <property type="evidence" value="ECO:0007669"/>
    <property type="project" value="TreeGrafter"/>
</dbReference>
<dbReference type="Pfam" id="PF00905">
    <property type="entry name" value="Transpeptidase"/>
    <property type="match status" value="1"/>
</dbReference>
<comment type="catalytic activity">
    <reaction evidence="8">
        <text>[GlcNAc-(1-&gt;4)-Mur2Ac(oyl-L-Ala-gamma-D-Glu-L-Lys-D-Ala-D-Ala)](n)-di-trans,octa-cis-undecaprenyl diphosphate + beta-D-GlcNAc-(1-&gt;4)-Mur2Ac(oyl-L-Ala-gamma-D-Glu-L-Lys-D-Ala-D-Ala)-di-trans,octa-cis-undecaprenyl diphosphate = [GlcNAc-(1-&gt;4)-Mur2Ac(oyl-L-Ala-gamma-D-Glu-L-Lys-D-Ala-D-Ala)](n+1)-di-trans,octa-cis-undecaprenyl diphosphate + di-trans,octa-cis-undecaprenyl diphosphate + H(+)</text>
        <dbReference type="Rhea" id="RHEA:23708"/>
        <dbReference type="Rhea" id="RHEA-COMP:9602"/>
        <dbReference type="Rhea" id="RHEA-COMP:9603"/>
        <dbReference type="ChEBI" id="CHEBI:15378"/>
        <dbReference type="ChEBI" id="CHEBI:58405"/>
        <dbReference type="ChEBI" id="CHEBI:60033"/>
        <dbReference type="ChEBI" id="CHEBI:78435"/>
        <dbReference type="EC" id="2.4.99.28"/>
    </reaction>
</comment>
<name>A0A955L6B3_9BACT</name>
<dbReference type="GO" id="GO:0008658">
    <property type="term" value="F:penicillin binding"/>
    <property type="evidence" value="ECO:0007669"/>
    <property type="project" value="InterPro"/>
</dbReference>
<keyword evidence="5" id="KW-0378">Hydrolase</keyword>
<dbReference type="PANTHER" id="PTHR32282:SF33">
    <property type="entry name" value="PEPTIDOGLYCAN GLYCOSYLTRANSFERASE"/>
    <property type="match status" value="1"/>
</dbReference>
<evidence type="ECO:0000256" key="1">
    <source>
        <dbReference type="ARBA" id="ARBA00022645"/>
    </source>
</evidence>
<evidence type="ECO:0000256" key="9">
    <source>
        <dbReference type="SAM" id="Phobius"/>
    </source>
</evidence>
<dbReference type="InterPro" id="IPR036950">
    <property type="entry name" value="PBP_transglycosylase"/>
</dbReference>
<evidence type="ECO:0000256" key="5">
    <source>
        <dbReference type="ARBA" id="ARBA00022801"/>
    </source>
</evidence>
<keyword evidence="9" id="KW-1133">Transmembrane helix</keyword>
<keyword evidence="2" id="KW-0645">Protease</keyword>
<evidence type="ECO:0000313" key="13">
    <source>
        <dbReference type="Proteomes" id="UP000783287"/>
    </source>
</evidence>
<feature type="transmembrane region" description="Helical" evidence="9">
    <location>
        <begin position="20"/>
        <end position="37"/>
    </location>
</feature>
<feature type="domain" description="Glycosyl transferase family 51" evidence="11">
    <location>
        <begin position="70"/>
        <end position="253"/>
    </location>
</feature>
<dbReference type="GO" id="GO:0008955">
    <property type="term" value="F:peptidoglycan glycosyltransferase activity"/>
    <property type="evidence" value="ECO:0007669"/>
    <property type="project" value="UniProtKB-EC"/>
</dbReference>
<keyword evidence="9" id="KW-0472">Membrane</keyword>
<dbReference type="InterPro" id="IPR023346">
    <property type="entry name" value="Lysozyme-like_dom_sf"/>
</dbReference>
<dbReference type="EC" id="2.4.99.28" evidence="7"/>
<keyword evidence="3" id="KW-0328">Glycosyltransferase</keyword>
<evidence type="ECO:0000256" key="4">
    <source>
        <dbReference type="ARBA" id="ARBA00022679"/>
    </source>
</evidence>
<dbReference type="Pfam" id="PF00912">
    <property type="entry name" value="Transgly"/>
    <property type="match status" value="1"/>
</dbReference>
<evidence type="ECO:0000256" key="8">
    <source>
        <dbReference type="ARBA" id="ARBA00049902"/>
    </source>
</evidence>
<keyword evidence="1" id="KW-0121">Carboxypeptidase</keyword>
<evidence type="ECO:0000259" key="11">
    <source>
        <dbReference type="Pfam" id="PF00912"/>
    </source>
</evidence>
<dbReference type="GO" id="GO:0004180">
    <property type="term" value="F:carboxypeptidase activity"/>
    <property type="evidence" value="ECO:0007669"/>
    <property type="project" value="UniProtKB-KW"/>
</dbReference>
<protein>
    <recommendedName>
        <fullName evidence="7">peptidoglycan glycosyltransferase</fullName>
        <ecNumber evidence="7">2.4.99.28</ecNumber>
    </recommendedName>
</protein>
<proteinExistence type="predicted"/>
<dbReference type="InterPro" id="IPR001460">
    <property type="entry name" value="PCN-bd_Tpept"/>
</dbReference>
<dbReference type="GO" id="GO:0030288">
    <property type="term" value="C:outer membrane-bounded periplasmic space"/>
    <property type="evidence" value="ECO:0007669"/>
    <property type="project" value="TreeGrafter"/>
</dbReference>
<feature type="non-terminal residue" evidence="12">
    <location>
        <position position="1"/>
    </location>
</feature>
<evidence type="ECO:0000256" key="6">
    <source>
        <dbReference type="ARBA" id="ARBA00023268"/>
    </source>
</evidence>
<dbReference type="EMBL" id="JAGQLK010000146">
    <property type="protein sequence ID" value="MCA9383824.1"/>
    <property type="molecule type" value="Genomic_DNA"/>
</dbReference>
<comment type="caution">
    <text evidence="12">The sequence shown here is derived from an EMBL/GenBank/DDBJ whole genome shotgun (WGS) entry which is preliminary data.</text>
</comment>
<accession>A0A955L6B3</accession>
<organism evidence="12 13">
    <name type="scientific">Candidatus Dojkabacteria bacterium</name>
    <dbReference type="NCBI Taxonomy" id="2099670"/>
    <lineage>
        <taxon>Bacteria</taxon>
        <taxon>Candidatus Dojkabacteria</taxon>
    </lineage>
</organism>
<dbReference type="InterPro" id="IPR012338">
    <property type="entry name" value="Beta-lactam/transpept-like"/>
</dbReference>
<keyword evidence="4" id="KW-0808">Transferase</keyword>
<dbReference type="InterPro" id="IPR050396">
    <property type="entry name" value="Glycosyltr_51/Transpeptidase"/>
</dbReference>
<evidence type="ECO:0000256" key="7">
    <source>
        <dbReference type="ARBA" id="ARBA00044770"/>
    </source>
</evidence>
<sequence length="965" mass="108333">KGKQQLSRFLLFAKTHKKKLTAAFILAVIAIWFWILYPVSTAELPVRGSFYNSSVHETSYIYDENGIELFRFQGDENRKFVALTEVPDTLKWSIIASEDGGFYQHPGFDFEAMLKCVVRSIFTSNSCGASTLTQQLVRNTLMKEKFGNQAFERNNPILSTVRKIREMVVAYRVERAYTKDEILELYINNVPLGGTNIGFSSASDAYLDKDINELNTHESIFLVALLQSPTGYNPLLGGNEELMNYRMDYIYNRLLLNTNTNGLSEEELNSSREIGLNLQLKTIELRAPHFVFYTKDFVINKLGTETWEHGGLSIYTTIDIEQQEFIEAEFQQGFEEFGEPYDLYNGGLLMTDPKTGEIKAMIGSTDFFADTPQIAGQINNTLQKYQMASSVKPFTYLTAIEKGYGMWLETPDLLEMDFGFRAYNFDGIFRGTMLSREALVRSYNIPALYVLQLVGVDEFLNTTEKLGIDSLQDYRDEDLKLTLGTGKMSLLENVQAYTTIANEGRYRDITPVTKITYRENEELFNINDTEYSQVFAEQAIYQINWTLCNIGDFTDQYASKFYQIDENARMCGKTGTSDGPRDLISIMYNPEVVLGIWMGNSDGSKASGEAKSGETALPLANKIITSIKDNYTFEPFVEPEGIIHAQVCTDTGTLKEDADCVSQESVFTAFNTPPKDKRERIYLCLEDNLRITNVNGLDSSQYKSITELNKTLENPIHQEEYNQMFFIYDRGPYVNQVGNSNMCKDRKALITEPIVTEAPQSNNNNGYVENNDGSGNIVILSPQNNAEVNVGDPLTVSYKVTLGSGNTGNNYDFKIFFDGSVVHSETLSAPADITGSKTFTIPSSINDGQCVLYMALYHNSNTASYSNTLTFHCNGPSMTITNVAEDQVFAGSNLNVCATPSESVSQVTFNISGQTDYWTATDTNGSNGWCNNFDISTIPPGRYVVEAQAIYQNFTIYDGVPIIIE</sequence>
<reference evidence="12" key="2">
    <citation type="journal article" date="2021" name="Microbiome">
        <title>Successional dynamics and alternative stable states in a saline activated sludge microbial community over 9 years.</title>
        <authorList>
            <person name="Wang Y."/>
            <person name="Ye J."/>
            <person name="Ju F."/>
            <person name="Liu L."/>
            <person name="Boyd J.A."/>
            <person name="Deng Y."/>
            <person name="Parks D.H."/>
            <person name="Jiang X."/>
            <person name="Yin X."/>
            <person name="Woodcroft B.J."/>
            <person name="Tyson G.W."/>
            <person name="Hugenholtz P."/>
            <person name="Polz M.F."/>
            <person name="Zhang T."/>
        </authorList>
    </citation>
    <scope>NUCLEOTIDE SEQUENCE</scope>
    <source>
        <strain evidence="12">HKST-UBA14</strain>
    </source>
</reference>
<gene>
    <name evidence="12" type="ORF">KC909_05680</name>
</gene>
<reference evidence="12" key="1">
    <citation type="submission" date="2020-04" db="EMBL/GenBank/DDBJ databases">
        <authorList>
            <person name="Zhang T."/>
        </authorList>
    </citation>
    <scope>NUCLEOTIDE SEQUENCE</scope>
    <source>
        <strain evidence="12">HKST-UBA14</strain>
    </source>
</reference>
<dbReference type="SUPFAM" id="SSF56601">
    <property type="entry name" value="beta-lactamase/transpeptidase-like"/>
    <property type="match status" value="1"/>
</dbReference>
<dbReference type="Gene3D" id="1.10.3810.10">
    <property type="entry name" value="Biosynthetic peptidoglycan transglycosylase-like"/>
    <property type="match status" value="1"/>
</dbReference>
<keyword evidence="9" id="KW-0812">Transmembrane</keyword>
<evidence type="ECO:0000256" key="3">
    <source>
        <dbReference type="ARBA" id="ARBA00022676"/>
    </source>
</evidence>
<evidence type="ECO:0000259" key="10">
    <source>
        <dbReference type="Pfam" id="PF00905"/>
    </source>
</evidence>
<dbReference type="InterPro" id="IPR001264">
    <property type="entry name" value="Glyco_trans_51"/>
</dbReference>
<evidence type="ECO:0000256" key="2">
    <source>
        <dbReference type="ARBA" id="ARBA00022670"/>
    </source>
</evidence>
<feature type="domain" description="Penicillin-binding protein transpeptidase" evidence="10">
    <location>
        <begin position="347"/>
        <end position="577"/>
    </location>
</feature>
<keyword evidence="6" id="KW-0511">Multifunctional enzyme</keyword>
<dbReference type="AlphaFoldDB" id="A0A955L6B3"/>
<dbReference type="SUPFAM" id="SSF53955">
    <property type="entry name" value="Lysozyme-like"/>
    <property type="match status" value="1"/>
</dbReference>